<evidence type="ECO:0000313" key="1">
    <source>
        <dbReference type="EMBL" id="HGY56679.1"/>
    </source>
</evidence>
<dbReference type="InterPro" id="IPR037914">
    <property type="entry name" value="SpoVT-AbrB_sf"/>
</dbReference>
<sequence length="64" mass="7345">MLSGTFICQLDKKNQIEIPGEVIARLRLNEGDKVEVMVKKIRSRRLDIKISKNPLLKLLDLQKG</sequence>
<organism evidence="1">
    <name type="scientific">Caldithrix abyssi</name>
    <dbReference type="NCBI Taxonomy" id="187145"/>
    <lineage>
        <taxon>Bacteria</taxon>
        <taxon>Pseudomonadati</taxon>
        <taxon>Calditrichota</taxon>
        <taxon>Calditrichia</taxon>
        <taxon>Calditrichales</taxon>
        <taxon>Calditrichaceae</taxon>
        <taxon>Caldithrix</taxon>
    </lineage>
</organism>
<evidence type="ECO:0008006" key="2">
    <source>
        <dbReference type="Google" id="ProtNLM"/>
    </source>
</evidence>
<name>A0A7V4U4F4_CALAY</name>
<gene>
    <name evidence="1" type="ORF">ENK44_13305</name>
</gene>
<dbReference type="Gene3D" id="2.10.260.10">
    <property type="match status" value="1"/>
</dbReference>
<comment type="caution">
    <text evidence="1">The sequence shown here is derived from an EMBL/GenBank/DDBJ whole genome shotgun (WGS) entry which is preliminary data.</text>
</comment>
<dbReference type="Proteomes" id="UP000885779">
    <property type="component" value="Unassembled WGS sequence"/>
</dbReference>
<protein>
    <recommendedName>
        <fullName evidence="2">AbrB/MazE/SpoVT family DNA-binding domain-containing protein</fullName>
    </recommendedName>
</protein>
<reference evidence="1" key="1">
    <citation type="journal article" date="2020" name="mSystems">
        <title>Genome- and Community-Level Interaction Insights into Carbon Utilization and Element Cycling Functions of Hydrothermarchaeota in Hydrothermal Sediment.</title>
        <authorList>
            <person name="Zhou Z."/>
            <person name="Liu Y."/>
            <person name="Xu W."/>
            <person name="Pan J."/>
            <person name="Luo Z.H."/>
            <person name="Li M."/>
        </authorList>
    </citation>
    <scope>NUCLEOTIDE SEQUENCE [LARGE SCALE GENOMIC DNA]</scope>
    <source>
        <strain evidence="1">HyVt-577</strain>
    </source>
</reference>
<accession>A0A7V4U4F4</accession>
<proteinExistence type="predicted"/>
<dbReference type="SUPFAM" id="SSF89447">
    <property type="entry name" value="AbrB/MazE/MraZ-like"/>
    <property type="match status" value="1"/>
</dbReference>
<dbReference type="AlphaFoldDB" id="A0A7V4U4F4"/>
<dbReference type="EMBL" id="DRQG01000123">
    <property type="protein sequence ID" value="HGY56679.1"/>
    <property type="molecule type" value="Genomic_DNA"/>
</dbReference>